<comment type="caution">
    <text evidence="1">The sequence shown here is derived from an EMBL/GenBank/DDBJ whole genome shotgun (WGS) entry which is preliminary data.</text>
</comment>
<gene>
    <name evidence="1" type="ORF">GCM10020221_27640</name>
</gene>
<proteinExistence type="predicted"/>
<evidence type="ECO:0000313" key="1">
    <source>
        <dbReference type="EMBL" id="GAA2930339.1"/>
    </source>
</evidence>
<dbReference type="RefSeq" id="WP_344963452.1">
    <property type="nucleotide sequence ID" value="NZ_BAAAXZ010000105.1"/>
</dbReference>
<dbReference type="Gene3D" id="3.40.50.300">
    <property type="entry name" value="P-loop containing nucleotide triphosphate hydrolases"/>
    <property type="match status" value="1"/>
</dbReference>
<protein>
    <submittedName>
        <fullName evidence="1">Uncharacterized protein</fullName>
    </submittedName>
</protein>
<accession>A0ABP6JFD5</accession>
<sequence length="185" mass="20448">MEADLVLIDVGPNLGAINRAALLGADKVLLQLGADLFSLKSLGNLGLTLRHWRRGWQQDILPGVPHDISAPSGAMEPLGYVITRPETRLDRPADAYKRWLEHIPEVYARSVLDEPPPVPGEDRHCIATLRSYHSLRLLAQDARKPMFDLKAADGALGSMQKYVQVCYKEFRSLAEDVAKRAGVAD</sequence>
<dbReference type="InterPro" id="IPR027417">
    <property type="entry name" value="P-loop_NTPase"/>
</dbReference>
<name>A0ABP6JFD5_STRTU</name>
<evidence type="ECO:0000313" key="2">
    <source>
        <dbReference type="Proteomes" id="UP001501102"/>
    </source>
</evidence>
<dbReference type="EMBL" id="BAAAXZ010000105">
    <property type="protein sequence ID" value="GAA2930339.1"/>
    <property type="molecule type" value="Genomic_DNA"/>
</dbReference>
<reference evidence="2" key="1">
    <citation type="journal article" date="2019" name="Int. J. Syst. Evol. Microbiol.">
        <title>The Global Catalogue of Microorganisms (GCM) 10K type strain sequencing project: providing services to taxonomists for standard genome sequencing and annotation.</title>
        <authorList>
            <consortium name="The Broad Institute Genomics Platform"/>
            <consortium name="The Broad Institute Genome Sequencing Center for Infectious Disease"/>
            <person name="Wu L."/>
            <person name="Ma J."/>
        </authorList>
    </citation>
    <scope>NUCLEOTIDE SEQUENCE [LARGE SCALE GENOMIC DNA]</scope>
    <source>
        <strain evidence="2">JCM 4087</strain>
    </source>
</reference>
<keyword evidence="2" id="KW-1185">Reference proteome</keyword>
<dbReference type="Proteomes" id="UP001501102">
    <property type="component" value="Unassembled WGS sequence"/>
</dbReference>
<organism evidence="1 2">
    <name type="scientific">Streptomyces thioluteus</name>
    <dbReference type="NCBI Taxonomy" id="66431"/>
    <lineage>
        <taxon>Bacteria</taxon>
        <taxon>Bacillati</taxon>
        <taxon>Actinomycetota</taxon>
        <taxon>Actinomycetes</taxon>
        <taxon>Kitasatosporales</taxon>
        <taxon>Streptomycetaceae</taxon>
        <taxon>Streptomyces</taxon>
    </lineage>
</organism>